<keyword evidence="1" id="KW-1133">Transmembrane helix</keyword>
<dbReference type="AlphaFoldDB" id="W4MFD1"/>
<dbReference type="HOGENOM" id="CLU_048359_1_1_7"/>
<keyword evidence="1" id="KW-0472">Membrane</keyword>
<dbReference type="InterPro" id="IPR003111">
    <property type="entry name" value="Lon_prtase_N"/>
</dbReference>
<dbReference type="PANTHER" id="PTHR46732:SF8">
    <property type="entry name" value="ATP-DEPENDENT PROTEASE LA (LON) DOMAIN PROTEIN"/>
    <property type="match status" value="1"/>
</dbReference>
<evidence type="ECO:0000313" key="3">
    <source>
        <dbReference type="EMBL" id="ETX09054.1"/>
    </source>
</evidence>
<dbReference type="PANTHER" id="PTHR46732">
    <property type="entry name" value="ATP-DEPENDENT PROTEASE LA (LON) DOMAIN PROTEIN"/>
    <property type="match status" value="1"/>
</dbReference>
<evidence type="ECO:0000259" key="2">
    <source>
        <dbReference type="PROSITE" id="PS51787"/>
    </source>
</evidence>
<dbReference type="InterPro" id="IPR046336">
    <property type="entry name" value="Lon_prtase_N_sf"/>
</dbReference>
<evidence type="ECO:0000256" key="1">
    <source>
        <dbReference type="SAM" id="Phobius"/>
    </source>
</evidence>
<keyword evidence="1" id="KW-0812">Transmembrane</keyword>
<comment type="caution">
    <text evidence="3">The sequence shown here is derived from an EMBL/GenBank/DDBJ whole genome shotgun (WGS) entry which is preliminary data.</text>
</comment>
<feature type="transmembrane region" description="Helical" evidence="1">
    <location>
        <begin position="20"/>
        <end position="42"/>
    </location>
</feature>
<sequence length="219" mass="24891">MAEFSDDELVYEDHSQLPDIMPIFPLPNVVLFPNASLPLFIFEDRYKQMMRDCLEGDRYLSVALLRKGWEQQSGAPRPHTIAGFGRIIRATRQPNDCMDIVIQGMGRIEMMEFHDDRAYLRASVNIVQPQYTPGEDINALAETLRQRFLDLLDTRGISALELRTSLKLLGSPIDLVFFITSHLPLDNYVKQDILEQLAVGEQIAQLNDILSGSMGTHLN</sequence>
<dbReference type="SUPFAM" id="SSF88697">
    <property type="entry name" value="PUA domain-like"/>
    <property type="match status" value="1"/>
</dbReference>
<keyword evidence="4" id="KW-1185">Reference proteome</keyword>
<accession>W4MFD1</accession>
<dbReference type="PROSITE" id="PS51787">
    <property type="entry name" value="LON_N"/>
    <property type="match status" value="1"/>
</dbReference>
<dbReference type="Gene3D" id="1.20.58.1480">
    <property type="match status" value="1"/>
</dbReference>
<name>W4MFD1_9BACT</name>
<proteinExistence type="predicted"/>
<dbReference type="EMBL" id="AZHX01000064">
    <property type="protein sequence ID" value="ETX09054.1"/>
    <property type="molecule type" value="Genomic_DNA"/>
</dbReference>
<dbReference type="Gene3D" id="2.30.130.40">
    <property type="entry name" value="LON domain-like"/>
    <property type="match status" value="1"/>
</dbReference>
<dbReference type="SMART" id="SM00464">
    <property type="entry name" value="LON"/>
    <property type="match status" value="1"/>
</dbReference>
<evidence type="ECO:0000313" key="4">
    <source>
        <dbReference type="Proteomes" id="UP000019140"/>
    </source>
</evidence>
<gene>
    <name evidence="3" type="ORF">ETSY2_01720</name>
</gene>
<dbReference type="InterPro" id="IPR015947">
    <property type="entry name" value="PUA-like_sf"/>
</dbReference>
<feature type="domain" description="Lon N-terminal" evidence="2">
    <location>
        <begin position="21"/>
        <end position="214"/>
    </location>
</feature>
<organism evidence="3 4">
    <name type="scientific">Candidatus Entotheonella gemina</name>
    <dbReference type="NCBI Taxonomy" id="1429439"/>
    <lineage>
        <taxon>Bacteria</taxon>
        <taxon>Pseudomonadati</taxon>
        <taxon>Nitrospinota/Tectimicrobiota group</taxon>
        <taxon>Candidatus Tectimicrobiota</taxon>
        <taxon>Candidatus Entotheonellia</taxon>
        <taxon>Candidatus Entotheonellales</taxon>
        <taxon>Candidatus Entotheonellaceae</taxon>
        <taxon>Candidatus Entotheonella</taxon>
    </lineage>
</organism>
<protein>
    <recommendedName>
        <fullName evidence="2">Lon N-terminal domain-containing protein</fullName>
    </recommendedName>
</protein>
<dbReference type="Pfam" id="PF02190">
    <property type="entry name" value="LON_substr_bdg"/>
    <property type="match status" value="1"/>
</dbReference>
<dbReference type="Proteomes" id="UP000019140">
    <property type="component" value="Unassembled WGS sequence"/>
</dbReference>
<reference evidence="3 4" key="1">
    <citation type="journal article" date="2014" name="Nature">
        <title>An environmental bacterial taxon with a large and distinct metabolic repertoire.</title>
        <authorList>
            <person name="Wilson M.C."/>
            <person name="Mori T."/>
            <person name="Ruckert C."/>
            <person name="Uria A.R."/>
            <person name="Helf M.J."/>
            <person name="Takada K."/>
            <person name="Gernert C."/>
            <person name="Steffens U.A."/>
            <person name="Heycke N."/>
            <person name="Schmitt S."/>
            <person name="Rinke C."/>
            <person name="Helfrich E.J."/>
            <person name="Brachmann A.O."/>
            <person name="Gurgui C."/>
            <person name="Wakimoto T."/>
            <person name="Kracht M."/>
            <person name="Crusemann M."/>
            <person name="Hentschel U."/>
            <person name="Abe I."/>
            <person name="Matsunaga S."/>
            <person name="Kalinowski J."/>
            <person name="Takeyama H."/>
            <person name="Piel J."/>
        </authorList>
    </citation>
    <scope>NUCLEOTIDE SEQUENCE [LARGE SCALE GENOMIC DNA]</scope>
    <source>
        <strain evidence="4">TSY2</strain>
    </source>
</reference>